<evidence type="ECO:0000313" key="1">
    <source>
        <dbReference type="EMBL" id="RGV36531.1"/>
    </source>
</evidence>
<dbReference type="EMBL" id="QRZC01000040">
    <property type="protein sequence ID" value="RGV36531.1"/>
    <property type="molecule type" value="Genomic_DNA"/>
</dbReference>
<dbReference type="Proteomes" id="UP000285343">
    <property type="component" value="Unassembled WGS sequence"/>
</dbReference>
<gene>
    <name evidence="1" type="ORF">DWW14_21095</name>
</gene>
<dbReference type="RefSeq" id="WP_117947982.1">
    <property type="nucleotide sequence ID" value="NZ_QRZC01000040.1"/>
</dbReference>
<comment type="caution">
    <text evidence="1">The sequence shown here is derived from an EMBL/GenBank/DDBJ whole genome shotgun (WGS) entry which is preliminary data.</text>
</comment>
<organism evidence="1 2">
    <name type="scientific">Bacteroides uniformis</name>
    <dbReference type="NCBI Taxonomy" id="820"/>
    <lineage>
        <taxon>Bacteria</taxon>
        <taxon>Pseudomonadati</taxon>
        <taxon>Bacteroidota</taxon>
        <taxon>Bacteroidia</taxon>
        <taxon>Bacteroidales</taxon>
        <taxon>Bacteroidaceae</taxon>
        <taxon>Bacteroides</taxon>
    </lineage>
</organism>
<accession>A0A412X6J8</accession>
<sequence>MLELREITAAYEVWQAAGLKPNWGSEDAKKTIERQTLERYKYTDIEMWGDTVDYIADNNKYWPTWADINNTLSILRQNKIGAEKKAIERNSKAANEFVKKLFADLAAGKTFGELRQPVSDKVRAAAKRIFPDADDSFIKRNYNDISFIADVERKCAECINTVDCPYSGHQPFLRVDEESGFTYVVADRERCYKYHPLVPDVVPKRSACRQGELAKV</sequence>
<evidence type="ECO:0000313" key="2">
    <source>
        <dbReference type="Proteomes" id="UP000285343"/>
    </source>
</evidence>
<dbReference type="AlphaFoldDB" id="A0A412X6J8"/>
<proteinExistence type="predicted"/>
<protein>
    <submittedName>
        <fullName evidence="1">Uncharacterized protein</fullName>
    </submittedName>
</protein>
<name>A0A412X6J8_BACUN</name>
<reference evidence="1 2" key="1">
    <citation type="submission" date="2018-08" db="EMBL/GenBank/DDBJ databases">
        <title>A genome reference for cultivated species of the human gut microbiota.</title>
        <authorList>
            <person name="Zou Y."/>
            <person name="Xue W."/>
            <person name="Luo G."/>
        </authorList>
    </citation>
    <scope>NUCLEOTIDE SEQUENCE [LARGE SCALE GENOMIC DNA]</scope>
    <source>
        <strain evidence="1 2">AF14-42</strain>
    </source>
</reference>